<dbReference type="Proteomes" id="UP000646478">
    <property type="component" value="Unassembled WGS sequence"/>
</dbReference>
<evidence type="ECO:0000313" key="2">
    <source>
        <dbReference type="Proteomes" id="UP000646478"/>
    </source>
</evidence>
<keyword evidence="2" id="KW-1185">Reference proteome</keyword>
<dbReference type="AlphaFoldDB" id="A0A916WMD4"/>
<evidence type="ECO:0000313" key="1">
    <source>
        <dbReference type="EMBL" id="GGB11862.1"/>
    </source>
</evidence>
<sequence>MISTASTAAAGTARGGRGIRCITAIPAIAIATPTVSRCSCRAPVPEVRFTTNTAVSPARSAAAGTLAASYPG</sequence>
<dbReference type="EMBL" id="BMHH01000036">
    <property type="protein sequence ID" value="GGB11862.1"/>
    <property type="molecule type" value="Genomic_DNA"/>
</dbReference>
<proteinExistence type="predicted"/>
<accession>A0A916WMD4</accession>
<protein>
    <submittedName>
        <fullName evidence="1">Uncharacterized protein</fullName>
    </submittedName>
</protein>
<organism evidence="1 2">
    <name type="scientific">Brucella endophytica</name>
    <dbReference type="NCBI Taxonomy" id="1963359"/>
    <lineage>
        <taxon>Bacteria</taxon>
        <taxon>Pseudomonadati</taxon>
        <taxon>Pseudomonadota</taxon>
        <taxon>Alphaproteobacteria</taxon>
        <taxon>Hyphomicrobiales</taxon>
        <taxon>Brucellaceae</taxon>
        <taxon>Brucella/Ochrobactrum group</taxon>
        <taxon>Brucella</taxon>
    </lineage>
</organism>
<reference evidence="1" key="1">
    <citation type="journal article" date="2014" name="Int. J. Syst. Evol. Microbiol.">
        <title>Complete genome sequence of Corynebacterium casei LMG S-19264T (=DSM 44701T), isolated from a smear-ripened cheese.</title>
        <authorList>
            <consortium name="US DOE Joint Genome Institute (JGI-PGF)"/>
            <person name="Walter F."/>
            <person name="Albersmeier A."/>
            <person name="Kalinowski J."/>
            <person name="Ruckert C."/>
        </authorList>
    </citation>
    <scope>NUCLEOTIDE SEQUENCE</scope>
    <source>
        <strain evidence="1">CGMCC 1.15082</strain>
    </source>
</reference>
<gene>
    <name evidence="1" type="ORF">GCM10011491_44730</name>
</gene>
<reference evidence="1" key="2">
    <citation type="submission" date="2020-09" db="EMBL/GenBank/DDBJ databases">
        <authorList>
            <person name="Sun Q."/>
            <person name="Zhou Y."/>
        </authorList>
    </citation>
    <scope>NUCLEOTIDE SEQUENCE</scope>
    <source>
        <strain evidence="1">CGMCC 1.15082</strain>
    </source>
</reference>
<comment type="caution">
    <text evidence="1">The sequence shown here is derived from an EMBL/GenBank/DDBJ whole genome shotgun (WGS) entry which is preliminary data.</text>
</comment>
<name>A0A916WMD4_9HYPH</name>